<protein>
    <recommendedName>
        <fullName evidence="1">DUF3291 domain-containing protein</fullName>
    </recommendedName>
</protein>
<dbReference type="RefSeq" id="WP_184192234.1">
    <property type="nucleotide sequence ID" value="NZ_JACHGW010000001.1"/>
</dbReference>
<comment type="caution">
    <text evidence="2">The sequence shown here is derived from an EMBL/GenBank/DDBJ whole genome shotgun (WGS) entry which is preliminary data.</text>
</comment>
<evidence type="ECO:0000313" key="3">
    <source>
        <dbReference type="Proteomes" id="UP000520814"/>
    </source>
</evidence>
<dbReference type="InterPro" id="IPR011008">
    <property type="entry name" value="Dimeric_a/b-barrel"/>
</dbReference>
<evidence type="ECO:0000259" key="1">
    <source>
        <dbReference type="Pfam" id="PF11695"/>
    </source>
</evidence>
<dbReference type="AlphaFoldDB" id="A0A7W9SL16"/>
<name>A0A7W9SL16_ARMRO</name>
<evidence type="ECO:0000313" key="2">
    <source>
        <dbReference type="EMBL" id="MBB6048596.1"/>
    </source>
</evidence>
<reference evidence="2 3" key="1">
    <citation type="submission" date="2020-08" db="EMBL/GenBank/DDBJ databases">
        <title>Genomic Encyclopedia of Type Strains, Phase IV (KMG-IV): sequencing the most valuable type-strain genomes for metagenomic binning, comparative biology and taxonomic classification.</title>
        <authorList>
            <person name="Goeker M."/>
        </authorList>
    </citation>
    <scope>NUCLEOTIDE SEQUENCE [LARGE SCALE GENOMIC DNA]</scope>
    <source>
        <strain evidence="2 3">DSM 23562</strain>
    </source>
</reference>
<organism evidence="2 3">
    <name type="scientific">Armatimonas rosea</name>
    <dbReference type="NCBI Taxonomy" id="685828"/>
    <lineage>
        <taxon>Bacteria</taxon>
        <taxon>Bacillati</taxon>
        <taxon>Armatimonadota</taxon>
        <taxon>Armatimonadia</taxon>
        <taxon>Armatimonadales</taxon>
        <taxon>Armatimonadaceae</taxon>
        <taxon>Armatimonas</taxon>
    </lineage>
</organism>
<accession>A0A7W9SL16</accession>
<dbReference type="EMBL" id="JACHGW010000001">
    <property type="protein sequence ID" value="MBB6048596.1"/>
    <property type="molecule type" value="Genomic_DNA"/>
</dbReference>
<gene>
    <name evidence="2" type="ORF">HNQ39_000358</name>
</gene>
<sequence length="169" mass="18596">MARLAFLTFGLLKEPWGAPGVAGFEERAPGNFAAAAASPGFLGRSGLDGVSWGEWIYPASLPTETYPRLARTLSLWESLEAVYAFAYSGSHAESLRHRKEWVNEFPLPTYVAWWVADSHTPTWTESNDRLTLLHTDGPTPAAFTFKSAFTPEGESYALDSALVKTLLVR</sequence>
<dbReference type="SUPFAM" id="SSF54909">
    <property type="entry name" value="Dimeric alpha+beta barrel"/>
    <property type="match status" value="1"/>
</dbReference>
<keyword evidence="3" id="KW-1185">Reference proteome</keyword>
<proteinExistence type="predicted"/>
<dbReference type="Pfam" id="PF11695">
    <property type="entry name" value="DUF3291"/>
    <property type="match status" value="1"/>
</dbReference>
<dbReference type="InterPro" id="IPR021708">
    <property type="entry name" value="DUF3291"/>
</dbReference>
<dbReference type="Proteomes" id="UP000520814">
    <property type="component" value="Unassembled WGS sequence"/>
</dbReference>
<feature type="domain" description="DUF3291" evidence="1">
    <location>
        <begin position="4"/>
        <end position="147"/>
    </location>
</feature>